<evidence type="ECO:0000313" key="2">
    <source>
        <dbReference type="Proteomes" id="UP001153954"/>
    </source>
</evidence>
<evidence type="ECO:0000313" key="1">
    <source>
        <dbReference type="EMBL" id="CAH2085360.1"/>
    </source>
</evidence>
<dbReference type="EMBL" id="CAKOGL010000004">
    <property type="protein sequence ID" value="CAH2085360.1"/>
    <property type="molecule type" value="Genomic_DNA"/>
</dbReference>
<dbReference type="AlphaFoldDB" id="A0AAU9TE56"/>
<accession>A0AAU9TE56</accession>
<reference evidence="1" key="1">
    <citation type="submission" date="2022-03" db="EMBL/GenBank/DDBJ databases">
        <authorList>
            <person name="Tunstrom K."/>
        </authorList>
    </citation>
    <scope>NUCLEOTIDE SEQUENCE</scope>
</reference>
<dbReference type="Proteomes" id="UP001153954">
    <property type="component" value="Unassembled WGS sequence"/>
</dbReference>
<proteinExistence type="predicted"/>
<gene>
    <name evidence="1" type="ORF">EEDITHA_LOCUS1841</name>
</gene>
<name>A0AAU9TE56_EUPED</name>
<keyword evidence="2" id="KW-1185">Reference proteome</keyword>
<sequence>MKSILSPPPSFCYHKNAWDIWSLNEKWAKWKRSYEIYSKACEIDKKPVEIQVNILLHIVGEQCREIIDSLPEKCMTIENIWKKLDEQFQTKRNVTVERHKFFIRDQQENESIEQYVIVLGKLAQTCEFRDLHDELMKDRLVCGISSTTIRERLLREEDLSLKKAMDICRAVVTSRTYSGRIKPENEGLELSVHRLKQTQRIGSFMRSRLTSSYERARRAGCELEAERRGGAVWDERGVETRSARASVPRGRSRVTSGYNVGQRRSVPGSITQCNYCGNVHKKFECPAYGQKCARCSGMNHFARVCGIHYIVESNEKVIYSLNNSSE</sequence>
<organism evidence="1 2">
    <name type="scientific">Euphydryas editha</name>
    <name type="common">Edith's checkerspot</name>
    <dbReference type="NCBI Taxonomy" id="104508"/>
    <lineage>
        <taxon>Eukaryota</taxon>
        <taxon>Metazoa</taxon>
        <taxon>Ecdysozoa</taxon>
        <taxon>Arthropoda</taxon>
        <taxon>Hexapoda</taxon>
        <taxon>Insecta</taxon>
        <taxon>Pterygota</taxon>
        <taxon>Neoptera</taxon>
        <taxon>Endopterygota</taxon>
        <taxon>Lepidoptera</taxon>
        <taxon>Glossata</taxon>
        <taxon>Ditrysia</taxon>
        <taxon>Papilionoidea</taxon>
        <taxon>Nymphalidae</taxon>
        <taxon>Nymphalinae</taxon>
        <taxon>Euphydryas</taxon>
    </lineage>
</organism>
<comment type="caution">
    <text evidence="1">The sequence shown here is derived from an EMBL/GenBank/DDBJ whole genome shotgun (WGS) entry which is preliminary data.</text>
</comment>
<protein>
    <submittedName>
        <fullName evidence="1">Uncharacterized protein</fullName>
    </submittedName>
</protein>
<dbReference type="PANTHER" id="PTHR33198:SF19">
    <property type="entry name" value="CCHC-TYPE DOMAIN-CONTAINING PROTEIN"/>
    <property type="match status" value="1"/>
</dbReference>
<dbReference type="PANTHER" id="PTHR33198">
    <property type="entry name" value="ANK_REP_REGION DOMAIN-CONTAINING PROTEIN-RELATED"/>
    <property type="match status" value="1"/>
</dbReference>